<dbReference type="NCBIfam" id="NF001531">
    <property type="entry name" value="PRK00364.2-2"/>
    <property type="match status" value="1"/>
</dbReference>
<comment type="caution">
    <text evidence="5">The sequence shown here is derived from an EMBL/GenBank/DDBJ whole genome shotgun (WGS) entry which is preliminary data.</text>
</comment>
<dbReference type="PRINTS" id="PR00297">
    <property type="entry name" value="CHAPERONIN10"/>
</dbReference>
<gene>
    <name evidence="3" type="primary">groES</name>
    <name evidence="3" type="synonym">groS</name>
    <name evidence="5" type="ORF">CVV64_09610</name>
</gene>
<dbReference type="InterPro" id="IPR037124">
    <property type="entry name" value="Chaperonin_GroES_sf"/>
</dbReference>
<dbReference type="HAMAP" id="MF_00580">
    <property type="entry name" value="CH10"/>
    <property type="match status" value="1"/>
</dbReference>
<dbReference type="GO" id="GO:0005524">
    <property type="term" value="F:ATP binding"/>
    <property type="evidence" value="ECO:0007669"/>
    <property type="project" value="InterPro"/>
</dbReference>
<dbReference type="GO" id="GO:0044183">
    <property type="term" value="F:protein folding chaperone"/>
    <property type="evidence" value="ECO:0007669"/>
    <property type="project" value="InterPro"/>
</dbReference>
<dbReference type="GO" id="GO:0005737">
    <property type="term" value="C:cytoplasm"/>
    <property type="evidence" value="ECO:0007669"/>
    <property type="project" value="UniProtKB-SubCell"/>
</dbReference>
<dbReference type="GO" id="GO:0046872">
    <property type="term" value="F:metal ion binding"/>
    <property type="evidence" value="ECO:0007669"/>
    <property type="project" value="TreeGrafter"/>
</dbReference>
<dbReference type="Proteomes" id="UP000233256">
    <property type="component" value="Unassembled WGS sequence"/>
</dbReference>
<organism evidence="5 6">
    <name type="scientific">Candidatus Wallbacteria bacterium HGW-Wallbacteria-1</name>
    <dbReference type="NCBI Taxonomy" id="2013854"/>
    <lineage>
        <taxon>Bacteria</taxon>
        <taxon>Candidatus Walliibacteriota</taxon>
    </lineage>
</organism>
<dbReference type="InterPro" id="IPR018369">
    <property type="entry name" value="Chaprnonin_Cpn10_CS"/>
</dbReference>
<comment type="function">
    <text evidence="3 4">Together with the chaperonin GroEL, plays an essential role in assisting protein folding. The GroEL-GroES system forms a nano-cage that allows encapsulation of the non-native substrate proteins and provides a physical environment optimized to promote and accelerate protein folding. GroES binds to the apical surface of the GroEL ring, thereby capping the opening of the GroEL channel.</text>
</comment>
<dbReference type="SUPFAM" id="SSF50129">
    <property type="entry name" value="GroES-like"/>
    <property type="match status" value="1"/>
</dbReference>
<dbReference type="FunFam" id="2.30.33.40:FF:000001">
    <property type="entry name" value="10 kDa chaperonin"/>
    <property type="match status" value="1"/>
</dbReference>
<comment type="subunit">
    <text evidence="3">Heptamer of 7 subunits arranged in a ring. Interacts with the chaperonin GroEL.</text>
</comment>
<dbReference type="InterPro" id="IPR020818">
    <property type="entry name" value="Chaperonin_GroES"/>
</dbReference>
<proteinExistence type="inferred from homology"/>
<dbReference type="GO" id="GO:0051087">
    <property type="term" value="F:protein-folding chaperone binding"/>
    <property type="evidence" value="ECO:0007669"/>
    <property type="project" value="TreeGrafter"/>
</dbReference>
<keyword evidence="2 3" id="KW-0143">Chaperone</keyword>
<dbReference type="AlphaFoldDB" id="A0A2N1PQI3"/>
<evidence type="ECO:0000256" key="3">
    <source>
        <dbReference type="HAMAP-Rule" id="MF_00580"/>
    </source>
</evidence>
<dbReference type="PANTHER" id="PTHR10772">
    <property type="entry name" value="10 KDA HEAT SHOCK PROTEIN"/>
    <property type="match status" value="1"/>
</dbReference>
<dbReference type="Pfam" id="PF00166">
    <property type="entry name" value="Cpn10"/>
    <property type="match status" value="1"/>
</dbReference>
<evidence type="ECO:0000256" key="2">
    <source>
        <dbReference type="ARBA" id="ARBA00023186"/>
    </source>
</evidence>
<dbReference type="SMART" id="SM00883">
    <property type="entry name" value="Cpn10"/>
    <property type="match status" value="1"/>
</dbReference>
<sequence>MTKLNPLADRVVVKATVEENKTKGGIILPDTVSKEKPQEGSVIAVGPGKLLDDGSRSTMEVKINDKIIFSKYAGTEIKIDDVEYLIIAERDILAIIEG</sequence>
<evidence type="ECO:0000256" key="4">
    <source>
        <dbReference type="RuleBase" id="RU000535"/>
    </source>
</evidence>
<evidence type="ECO:0000313" key="6">
    <source>
        <dbReference type="Proteomes" id="UP000233256"/>
    </source>
</evidence>
<dbReference type="CDD" id="cd00320">
    <property type="entry name" value="cpn10"/>
    <property type="match status" value="1"/>
</dbReference>
<name>A0A2N1PQI3_9BACT</name>
<dbReference type="InterPro" id="IPR011032">
    <property type="entry name" value="GroES-like_sf"/>
</dbReference>
<dbReference type="EMBL" id="PGXC01000005">
    <property type="protein sequence ID" value="PKK90603.1"/>
    <property type="molecule type" value="Genomic_DNA"/>
</dbReference>
<evidence type="ECO:0000313" key="5">
    <source>
        <dbReference type="EMBL" id="PKK90603.1"/>
    </source>
</evidence>
<comment type="similarity">
    <text evidence="1 3 4">Belongs to the GroES chaperonin family.</text>
</comment>
<accession>A0A2N1PQI3</accession>
<comment type="subcellular location">
    <subcellularLocation>
        <location evidence="3">Cytoplasm</location>
    </subcellularLocation>
</comment>
<reference evidence="5 6" key="1">
    <citation type="journal article" date="2017" name="ISME J.">
        <title>Potential for microbial H2 and metal transformations associated with novel bacteria and archaea in deep terrestrial subsurface sediments.</title>
        <authorList>
            <person name="Hernsdorf A.W."/>
            <person name="Amano Y."/>
            <person name="Miyakawa K."/>
            <person name="Ise K."/>
            <person name="Suzuki Y."/>
            <person name="Anantharaman K."/>
            <person name="Probst A."/>
            <person name="Burstein D."/>
            <person name="Thomas B.C."/>
            <person name="Banfield J.F."/>
        </authorList>
    </citation>
    <scope>NUCLEOTIDE SEQUENCE [LARGE SCALE GENOMIC DNA]</scope>
    <source>
        <strain evidence="5">HGW-Wallbacteria-1</strain>
    </source>
</reference>
<protein>
    <recommendedName>
        <fullName evidence="3">Co-chaperonin GroES</fullName>
    </recommendedName>
    <alternativeName>
        <fullName evidence="3">10 kDa chaperonin</fullName>
    </alternativeName>
    <alternativeName>
        <fullName evidence="3">Chaperonin-10</fullName>
        <shortName evidence="3">Cpn10</shortName>
    </alternativeName>
</protein>
<dbReference type="NCBIfam" id="NF001534">
    <property type="entry name" value="PRK00364.2-5"/>
    <property type="match status" value="1"/>
</dbReference>
<dbReference type="Gene3D" id="2.30.33.40">
    <property type="entry name" value="GroES chaperonin"/>
    <property type="match status" value="1"/>
</dbReference>
<dbReference type="GO" id="GO:0051082">
    <property type="term" value="F:unfolded protein binding"/>
    <property type="evidence" value="ECO:0007669"/>
    <property type="project" value="TreeGrafter"/>
</dbReference>
<dbReference type="NCBIfam" id="NF001533">
    <property type="entry name" value="PRK00364.2-4"/>
    <property type="match status" value="1"/>
</dbReference>
<evidence type="ECO:0000256" key="1">
    <source>
        <dbReference type="ARBA" id="ARBA00006975"/>
    </source>
</evidence>
<keyword evidence="3" id="KW-0963">Cytoplasm</keyword>
<dbReference type="PROSITE" id="PS00681">
    <property type="entry name" value="CHAPERONINS_CPN10"/>
    <property type="match status" value="1"/>
</dbReference>
<dbReference type="PANTHER" id="PTHR10772:SF63">
    <property type="entry name" value="20 KDA CHAPERONIN, CHLOROPLASTIC"/>
    <property type="match status" value="1"/>
</dbReference>